<dbReference type="EMBL" id="QEWE01000013">
    <property type="protein sequence ID" value="REJ29778.1"/>
    <property type="molecule type" value="Genomic_DNA"/>
</dbReference>
<dbReference type="AlphaFoldDB" id="A0A3E0K6L7"/>
<accession>A0A3E0K6L7</accession>
<dbReference type="Proteomes" id="UP000257014">
    <property type="component" value="Unassembled WGS sequence"/>
</dbReference>
<evidence type="ECO:0000313" key="1">
    <source>
        <dbReference type="EMBL" id="REJ29778.1"/>
    </source>
</evidence>
<comment type="caution">
    <text evidence="1">The sequence shown here is derived from an EMBL/GenBank/DDBJ whole genome shotgun (WGS) entry which is preliminary data.</text>
</comment>
<sequence>MEAFQDAAFHLSSMKPGVFTTEIMARLSRAIFAPHLLCILNNIRILNFADDLRRQTTIRRNHPQRKY</sequence>
<organism evidence="1 2">
    <name type="scientific">Caldibacillus debilis</name>
    <dbReference type="NCBI Taxonomy" id="301148"/>
    <lineage>
        <taxon>Bacteria</taxon>
        <taxon>Bacillati</taxon>
        <taxon>Bacillota</taxon>
        <taxon>Bacilli</taxon>
        <taxon>Bacillales</taxon>
        <taxon>Bacillaceae</taxon>
        <taxon>Caldibacillus</taxon>
    </lineage>
</organism>
<gene>
    <name evidence="1" type="ORF">C6P37_04865</name>
</gene>
<protein>
    <submittedName>
        <fullName evidence="1">Uncharacterized protein</fullName>
    </submittedName>
</protein>
<evidence type="ECO:0000313" key="2">
    <source>
        <dbReference type="Proteomes" id="UP000257014"/>
    </source>
</evidence>
<name>A0A3E0K6L7_9BACI</name>
<reference evidence="1 2" key="1">
    <citation type="submission" date="2018-03" db="EMBL/GenBank/DDBJ databases">
        <authorList>
            <person name="Keele B.F."/>
        </authorList>
    </citation>
    <scope>NUCLEOTIDE SEQUENCE [LARGE SCALE GENOMIC DNA]</scope>
    <source>
        <strain evidence="1">ZCTH4_d</strain>
    </source>
</reference>
<proteinExistence type="predicted"/>